<dbReference type="PATRIC" id="fig|36861.3.peg.1691"/>
<name>A0A119CVU0_THIDE</name>
<evidence type="ECO:0008006" key="3">
    <source>
        <dbReference type="Google" id="ProtNLM"/>
    </source>
</evidence>
<dbReference type="STRING" id="1123392.GCA_000376425_00480"/>
<organism evidence="1 2">
    <name type="scientific">Thiobacillus denitrificans</name>
    <dbReference type="NCBI Taxonomy" id="36861"/>
    <lineage>
        <taxon>Bacteria</taxon>
        <taxon>Pseudomonadati</taxon>
        <taxon>Pseudomonadota</taxon>
        <taxon>Betaproteobacteria</taxon>
        <taxon>Nitrosomonadales</taxon>
        <taxon>Thiobacillaceae</taxon>
        <taxon>Thiobacillus</taxon>
    </lineage>
</organism>
<accession>A0A119CVU0</accession>
<dbReference type="EMBL" id="LDUG01000025">
    <property type="protein sequence ID" value="KVW95628.1"/>
    <property type="molecule type" value="Genomic_DNA"/>
</dbReference>
<dbReference type="Pfam" id="PF14334">
    <property type="entry name" value="DUF4390"/>
    <property type="match status" value="1"/>
</dbReference>
<evidence type="ECO:0000313" key="2">
    <source>
        <dbReference type="Proteomes" id="UP000064243"/>
    </source>
</evidence>
<proteinExistence type="predicted"/>
<protein>
    <recommendedName>
        <fullName evidence="3">Proline rich signal peptide protein</fullName>
    </recommendedName>
</protein>
<dbReference type="InterPro" id="IPR025500">
    <property type="entry name" value="DUF4390"/>
</dbReference>
<dbReference type="AlphaFoldDB" id="A0A119CVU0"/>
<evidence type="ECO:0000313" key="1">
    <source>
        <dbReference type="EMBL" id="KVW95628.1"/>
    </source>
</evidence>
<keyword evidence="2" id="KW-1185">Reference proteome</keyword>
<gene>
    <name evidence="1" type="ORF">ABW22_10140</name>
</gene>
<sequence>MLGCWLVVAGSALASDRSTIKQALIKPTPQGYVLDADVDLVLNPTLEDALIRGINLHFLLKLELTRPRNWWFDEGIAEPVRKMRIYYHLLLRRYVVESGYTTQTAATLDEALALLGRVENWQVLERGALKTGQRYDARLRLRLDTAQLPKPLSIGAVTSDKWELVTPWYGWSFEAPALPASPPLP</sequence>
<comment type="caution">
    <text evidence="1">The sequence shown here is derived from an EMBL/GenBank/DDBJ whole genome shotgun (WGS) entry which is preliminary data.</text>
</comment>
<dbReference type="Proteomes" id="UP000064243">
    <property type="component" value="Unassembled WGS sequence"/>
</dbReference>
<reference evidence="1 2" key="1">
    <citation type="journal article" date="2015" name="Appl. Environ. Microbiol.">
        <title>Aerobic and Anaerobic Thiosulfate Oxidation by a Cold-Adapted, Subglacial Chemoautotroph.</title>
        <authorList>
            <person name="Harrold Z.R."/>
            <person name="Skidmore M.L."/>
            <person name="Hamilton T.L."/>
            <person name="Desch L."/>
            <person name="Amada K."/>
            <person name="van Gelder W."/>
            <person name="Glover K."/>
            <person name="Roden E.E."/>
            <person name="Boyd E.S."/>
        </authorList>
    </citation>
    <scope>NUCLEOTIDE SEQUENCE [LARGE SCALE GENOMIC DNA]</scope>
    <source>
        <strain evidence="1 2">RG</strain>
    </source>
</reference>